<dbReference type="AlphaFoldDB" id="A0A3G9J367"/>
<dbReference type="Pfam" id="PF17132">
    <property type="entry name" value="Glyco_hydro_106"/>
    <property type="match status" value="1"/>
</dbReference>
<proteinExistence type="predicted"/>
<sequence>MNVKLQELLTGEERNYILPFLWQRGEDEAVIREELTRIREAGIRAVCVESRPHPDMLGPQWWRDMDIIMDEARQHGMQIWVFDDDHFPTGHAAGKVKEAPLEHQRQFLSERHIDAIGPDPEGSFLLRPWSVLDGSRPVRAVAARRDPVTGQPDGEFISIDLNSSVQDGVLYWPVPEGYWTIYLIVVTREGGDERRKDYLNPIVPESTQILIDTVYEAYYAHYKDDFGVTFAGFFSDEPGFYNSKAAYDFASGLGNPSMALPWRNDLLELLEEEYGPNLHLHLPLLWHEGGPNTSAIRYAYMNVISKLYAEHFSGRIGNWCRERGVEYIGHLLEDNNVHARLGCGAGHFYRALEGQDMSGLDVVLWQIVPGFDEISFSWMGGNTDSVFFHYGMTKLATSLGHIDPRKRGRTFCEIFGAYGWAEGLKLMKWLTDHMLVRGVNHFVPHAFSQKEFPDWDCPPHFYARGRNPQFRYYNLLNSYTNRLCHLFSDGQHVATAAVLYHAEAEWSGEYMLFQEPVKQLMQNQIDCDVVPADVLLTSAAPDGELTIHKEQYRCLIIPYAEALPIELVVKLTELAASGLPIVFIDALPTRVSQSVPYSQEIEQLAAQSNISVVPLVKLADTLREWGMFELATTDWQPYLRTYQYRHDQLETVMLFNEHPTGVLETSISLPGEGVWMRYDAFGNTLDLVGEGDNFVLDLRLSAYESAILLRIPAGNEASLPIRNGKARPASGAASRLVEPTEWQVSLATADKYPTFEHWGALTSLRNMSARDLLPRFSGTIKYECQIQDEAMSGPLWLDLGKVYETAEVWVNGQKAGVKLCAPYVWDISEYWKLGTNVLTIEVTNTLVKDQQDWFSKFVQQEPSGLLGPVKLIGPSVK</sequence>
<dbReference type="NCBIfam" id="NF045579">
    <property type="entry name" value="rhamnoside_JR"/>
    <property type="match status" value="1"/>
</dbReference>
<dbReference type="SUPFAM" id="SSF49785">
    <property type="entry name" value="Galactose-binding domain-like"/>
    <property type="match status" value="1"/>
</dbReference>
<protein>
    <submittedName>
        <fullName evidence="1">Uncharacterized protein</fullName>
    </submittedName>
</protein>
<accession>A0A3G9J367</accession>
<keyword evidence="2" id="KW-1185">Reference proteome</keyword>
<dbReference type="PANTHER" id="PTHR36848:SF2">
    <property type="entry name" value="SECRETED PROTEIN"/>
    <property type="match status" value="1"/>
</dbReference>
<dbReference type="RefSeq" id="WP_125665616.1">
    <property type="nucleotide sequence ID" value="NZ_AP019308.1"/>
</dbReference>
<reference evidence="1 2" key="1">
    <citation type="submission" date="2018-11" db="EMBL/GenBank/DDBJ databases">
        <title>Complete genome sequence of Paenibacillus baekrokdamisoli strain KCTC 33723.</title>
        <authorList>
            <person name="Kang S.W."/>
            <person name="Lee K.C."/>
            <person name="Kim K.K."/>
            <person name="Kim J.S."/>
            <person name="Kim D.S."/>
            <person name="Ko S.H."/>
            <person name="Yang S.H."/>
            <person name="Lee J.S."/>
        </authorList>
    </citation>
    <scope>NUCLEOTIDE SEQUENCE [LARGE SCALE GENOMIC DNA]</scope>
    <source>
        <strain evidence="1 2">KCTC 33723</strain>
    </source>
</reference>
<evidence type="ECO:0000313" key="2">
    <source>
        <dbReference type="Proteomes" id="UP000275368"/>
    </source>
</evidence>
<evidence type="ECO:0000313" key="1">
    <source>
        <dbReference type="EMBL" id="BBH25022.1"/>
    </source>
</evidence>
<name>A0A3G9J367_9BACL</name>
<dbReference type="PANTHER" id="PTHR36848">
    <property type="entry name" value="DNA-BINDING PROTEIN (PUTATIVE SECRETED PROTEIN)-RELATED"/>
    <property type="match status" value="1"/>
</dbReference>
<dbReference type="Gene3D" id="2.60.120.260">
    <property type="entry name" value="Galactose-binding domain-like"/>
    <property type="match status" value="1"/>
</dbReference>
<dbReference type="OrthoDB" id="9761519at2"/>
<gene>
    <name evidence="1" type="ORF">Back11_63670</name>
</gene>
<dbReference type="InterPro" id="IPR008979">
    <property type="entry name" value="Galactose-bd-like_sf"/>
</dbReference>
<dbReference type="EMBL" id="AP019308">
    <property type="protein sequence ID" value="BBH25022.1"/>
    <property type="molecule type" value="Genomic_DNA"/>
</dbReference>
<dbReference type="InterPro" id="IPR053161">
    <property type="entry name" value="Ulvan_degrading_GH"/>
</dbReference>
<organism evidence="1 2">
    <name type="scientific">Paenibacillus baekrokdamisoli</name>
    <dbReference type="NCBI Taxonomy" id="1712516"/>
    <lineage>
        <taxon>Bacteria</taxon>
        <taxon>Bacillati</taxon>
        <taxon>Bacillota</taxon>
        <taxon>Bacilli</taxon>
        <taxon>Bacillales</taxon>
        <taxon>Paenibacillaceae</taxon>
        <taxon>Paenibacillus</taxon>
    </lineage>
</organism>
<dbReference type="Proteomes" id="UP000275368">
    <property type="component" value="Chromosome"/>
</dbReference>
<dbReference type="KEGG" id="pbk:Back11_63670"/>